<evidence type="ECO:0000313" key="3">
    <source>
        <dbReference type="Proteomes" id="UP000053820"/>
    </source>
</evidence>
<dbReference type="OrthoDB" id="3251775at2759"/>
<name>A0A0C9WFA9_9AGAM</name>
<dbReference type="EMBL" id="KN839846">
    <property type="protein sequence ID" value="KIJ64636.1"/>
    <property type="molecule type" value="Genomic_DNA"/>
</dbReference>
<reference evidence="2 3" key="1">
    <citation type="submission" date="2014-04" db="EMBL/GenBank/DDBJ databases">
        <title>Evolutionary Origins and Diversification of the Mycorrhizal Mutualists.</title>
        <authorList>
            <consortium name="DOE Joint Genome Institute"/>
            <consortium name="Mycorrhizal Genomics Consortium"/>
            <person name="Kohler A."/>
            <person name="Kuo A."/>
            <person name="Nagy L.G."/>
            <person name="Floudas D."/>
            <person name="Copeland A."/>
            <person name="Barry K.W."/>
            <person name="Cichocki N."/>
            <person name="Veneault-Fourrey C."/>
            <person name="LaButti K."/>
            <person name="Lindquist E.A."/>
            <person name="Lipzen A."/>
            <person name="Lundell T."/>
            <person name="Morin E."/>
            <person name="Murat C."/>
            <person name="Riley R."/>
            <person name="Ohm R."/>
            <person name="Sun H."/>
            <person name="Tunlid A."/>
            <person name="Henrissat B."/>
            <person name="Grigoriev I.V."/>
            <person name="Hibbett D.S."/>
            <person name="Martin F."/>
        </authorList>
    </citation>
    <scope>NUCLEOTIDE SEQUENCE [LARGE SCALE GENOMIC DNA]</scope>
    <source>
        <strain evidence="2 3">MD-312</strain>
    </source>
</reference>
<dbReference type="AlphaFoldDB" id="A0A0C9WFA9"/>
<keyword evidence="3" id="KW-1185">Reference proteome</keyword>
<evidence type="ECO:0000256" key="1">
    <source>
        <dbReference type="SAM" id="Phobius"/>
    </source>
</evidence>
<proteinExistence type="predicted"/>
<keyword evidence="1" id="KW-1133">Transmembrane helix</keyword>
<gene>
    <name evidence="2" type="ORF">HYDPIDRAFT_167906</name>
</gene>
<keyword evidence="1" id="KW-0812">Transmembrane</keyword>
<keyword evidence="1" id="KW-0472">Membrane</keyword>
<feature type="transmembrane region" description="Helical" evidence="1">
    <location>
        <begin position="222"/>
        <end position="243"/>
    </location>
</feature>
<protein>
    <submittedName>
        <fullName evidence="2">Uncharacterized protein</fullName>
    </submittedName>
</protein>
<accession>A0A0C9WFA9</accession>
<sequence>MAFMTVSPVELSVAIQGAIFICLDYREGGSKANQAVSLEDEVALIHQAPWTKMTVAYMVCRYYPLVIFPFNLWGFMGDHDIPTCLRVVHLLYLALIPLQSSAQEIWIIGGEFTLIKVQEVLGNTACLANDVDIQDGRAIRPGDRPHATSKDSLREQTSRYHRLSNGVQTFITAVCLLCRRARDGNNTLTCSETADGWSTRQKLPLSRYGFVLALLQTSSKPFSGLITFLVISGVTLIIAALYLQNHNVALDGHSVPFALVMSDVLLDFTTIKINASNRVLSLRRKMSPTETMVSDETSRIVREGLRELDQLEKAALAIKRTSQEWLAGLDSVPIHLTCPMDLNTRKLSNPWNSHWVESVARDCEKLGTAQSPSDTSIAEANADVHEHAPNLKASNSSNTDVDWHFYSLRPPLFHCCYLTVSSRDSSHSYSRVRTFVMCLKTRRVTDYQLLAEGGFFLSIHQEAWTKMKVAYIICRYYPLVVFPFNLWGFVGDHDLSTCYQVVHLLYLALIPLQVSPQQNAHTEGPRVAVIMLLRAYAFTGRRKSLLVIFSATFLVLFAAEIRIIGVDFTRES</sequence>
<organism evidence="2 3">
    <name type="scientific">Hydnomerulius pinastri MD-312</name>
    <dbReference type="NCBI Taxonomy" id="994086"/>
    <lineage>
        <taxon>Eukaryota</taxon>
        <taxon>Fungi</taxon>
        <taxon>Dikarya</taxon>
        <taxon>Basidiomycota</taxon>
        <taxon>Agaricomycotina</taxon>
        <taxon>Agaricomycetes</taxon>
        <taxon>Agaricomycetidae</taxon>
        <taxon>Boletales</taxon>
        <taxon>Boletales incertae sedis</taxon>
        <taxon>Leucogyrophana</taxon>
    </lineage>
</organism>
<feature type="transmembrane region" description="Helical" evidence="1">
    <location>
        <begin position="544"/>
        <end position="565"/>
    </location>
</feature>
<dbReference type="Proteomes" id="UP000053820">
    <property type="component" value="Unassembled WGS sequence"/>
</dbReference>
<dbReference type="HOGENOM" id="CLU_476540_0_0_1"/>
<evidence type="ECO:0000313" key="2">
    <source>
        <dbReference type="EMBL" id="KIJ64636.1"/>
    </source>
</evidence>